<accession>A0A5N6Q7G9</accession>
<feature type="region of interest" description="Disordered" evidence="4">
    <location>
        <begin position="1"/>
        <end position="100"/>
    </location>
</feature>
<organism evidence="6 7">
    <name type="scientific">Carpinus fangiana</name>
    <dbReference type="NCBI Taxonomy" id="176857"/>
    <lineage>
        <taxon>Eukaryota</taxon>
        <taxon>Viridiplantae</taxon>
        <taxon>Streptophyta</taxon>
        <taxon>Embryophyta</taxon>
        <taxon>Tracheophyta</taxon>
        <taxon>Spermatophyta</taxon>
        <taxon>Magnoliopsida</taxon>
        <taxon>eudicotyledons</taxon>
        <taxon>Gunneridae</taxon>
        <taxon>Pentapetalae</taxon>
        <taxon>rosids</taxon>
        <taxon>fabids</taxon>
        <taxon>Fagales</taxon>
        <taxon>Betulaceae</taxon>
        <taxon>Carpinus</taxon>
    </lineage>
</organism>
<reference evidence="6 7" key="1">
    <citation type="submission" date="2019-06" db="EMBL/GenBank/DDBJ databases">
        <title>A chromosomal-level reference genome of Carpinus fangiana (Coryloideae, Betulaceae).</title>
        <authorList>
            <person name="Yang X."/>
            <person name="Wang Z."/>
            <person name="Zhang L."/>
            <person name="Hao G."/>
            <person name="Liu J."/>
            <person name="Yang Y."/>
        </authorList>
    </citation>
    <scope>NUCLEOTIDE SEQUENCE [LARGE SCALE GENOMIC DNA]</scope>
    <source>
        <strain evidence="6">Cfa_2016G</strain>
        <tissue evidence="6">Leaf</tissue>
    </source>
</reference>
<dbReference type="AlphaFoldDB" id="A0A5N6Q7G9"/>
<proteinExistence type="inferred from homology"/>
<dbReference type="Proteomes" id="UP000327013">
    <property type="component" value="Chromosome 1"/>
</dbReference>
<name>A0A5N6Q7G9_9ROSI</name>
<feature type="compositionally biased region" description="Low complexity" evidence="4">
    <location>
        <begin position="84"/>
        <end position="94"/>
    </location>
</feature>
<evidence type="ECO:0000256" key="3">
    <source>
        <dbReference type="ARBA" id="ARBA00025724"/>
    </source>
</evidence>
<sequence>MEKGGKGFSLPPQTARKSSLKSNPQGVASLKGKDDSSTKSKRGKKVQFNFEGSPEANFSPKSGGKDETTFPKGDSNKWGKSDKTSTGGKSSISKEPQPLEFKIEQELPENAKCMMDCEAVDILQGIKDQMVILTRDPEFRLPVSFDKGLQYAKRGGHCTNPQLVRQVLETLTKYGVTDGEICLIANVCPESVDEVFALVPTLKPKRTKLSEPLQDVLSELAKLKEPASLESQMERAQVDIPDN</sequence>
<comment type="subcellular location">
    <subcellularLocation>
        <location evidence="1">Nucleus</location>
    </subcellularLocation>
</comment>
<keyword evidence="7" id="KW-1185">Reference proteome</keyword>
<feature type="domain" description="RNA polymerase Rpb4/RPC9 core" evidence="5">
    <location>
        <begin position="106"/>
        <end position="227"/>
    </location>
</feature>
<dbReference type="EMBL" id="CM017321">
    <property type="protein sequence ID" value="KAE7995188.1"/>
    <property type="molecule type" value="Genomic_DNA"/>
</dbReference>
<dbReference type="InterPro" id="IPR006590">
    <property type="entry name" value="RNA_pol_Rpb4/RPC9_core"/>
</dbReference>
<comment type="similarity">
    <text evidence="3">Belongs to the eukaryotic RPB4 RNA polymerase subunit family.</text>
</comment>
<dbReference type="InterPro" id="IPR010997">
    <property type="entry name" value="HRDC-like_sf"/>
</dbReference>
<dbReference type="SMART" id="SM00657">
    <property type="entry name" value="RPOL4c"/>
    <property type="match status" value="1"/>
</dbReference>
<dbReference type="GO" id="GO:0005634">
    <property type="term" value="C:nucleus"/>
    <property type="evidence" value="ECO:0007669"/>
    <property type="project" value="UniProtKB-SubCell"/>
</dbReference>
<dbReference type="InterPro" id="IPR045222">
    <property type="entry name" value="Rpb4-like"/>
</dbReference>
<dbReference type="InterPro" id="IPR005574">
    <property type="entry name" value="Rpb4/RPC9"/>
</dbReference>
<evidence type="ECO:0000256" key="4">
    <source>
        <dbReference type="SAM" id="MobiDB-lite"/>
    </source>
</evidence>
<dbReference type="OrthoDB" id="2186918at2759"/>
<evidence type="ECO:0000256" key="1">
    <source>
        <dbReference type="ARBA" id="ARBA00004123"/>
    </source>
</evidence>
<dbReference type="GO" id="GO:0000166">
    <property type="term" value="F:nucleotide binding"/>
    <property type="evidence" value="ECO:0007669"/>
    <property type="project" value="InterPro"/>
</dbReference>
<evidence type="ECO:0000256" key="2">
    <source>
        <dbReference type="ARBA" id="ARBA00023242"/>
    </source>
</evidence>
<evidence type="ECO:0000313" key="6">
    <source>
        <dbReference type="EMBL" id="KAE7995188.1"/>
    </source>
</evidence>
<keyword evidence="2" id="KW-0539">Nucleus</keyword>
<dbReference type="GO" id="GO:0030880">
    <property type="term" value="C:RNA polymerase complex"/>
    <property type="evidence" value="ECO:0007669"/>
    <property type="project" value="InterPro"/>
</dbReference>
<dbReference type="InterPro" id="IPR038324">
    <property type="entry name" value="Rpb4/RPC9_sf"/>
</dbReference>
<protein>
    <recommendedName>
        <fullName evidence="5">RNA polymerase Rpb4/RPC9 core domain-containing protein</fullName>
    </recommendedName>
</protein>
<evidence type="ECO:0000313" key="7">
    <source>
        <dbReference type="Proteomes" id="UP000327013"/>
    </source>
</evidence>
<dbReference type="PANTHER" id="PTHR21297">
    <property type="entry name" value="DNA-DIRECTED RNA POLYMERASE II"/>
    <property type="match status" value="1"/>
</dbReference>
<gene>
    <name evidence="6" type="ORF">FH972_000015</name>
</gene>
<dbReference type="Gene3D" id="1.20.1250.40">
    <property type="match status" value="1"/>
</dbReference>
<evidence type="ECO:0000259" key="5">
    <source>
        <dbReference type="SMART" id="SM00657"/>
    </source>
</evidence>
<feature type="compositionally biased region" description="Basic and acidic residues" evidence="4">
    <location>
        <begin position="63"/>
        <end position="83"/>
    </location>
</feature>
<dbReference type="Pfam" id="PF03874">
    <property type="entry name" value="RNA_pol_Rpb4"/>
    <property type="match status" value="1"/>
</dbReference>
<dbReference type="SUPFAM" id="SSF47819">
    <property type="entry name" value="HRDC-like"/>
    <property type="match status" value="1"/>
</dbReference>
<dbReference type="GO" id="GO:0006352">
    <property type="term" value="P:DNA-templated transcription initiation"/>
    <property type="evidence" value="ECO:0007669"/>
    <property type="project" value="InterPro"/>
</dbReference>
<feature type="compositionally biased region" description="Polar residues" evidence="4">
    <location>
        <begin position="11"/>
        <end position="26"/>
    </location>
</feature>